<keyword evidence="1" id="KW-1133">Transmembrane helix</keyword>
<reference evidence="3" key="1">
    <citation type="submission" date="2017-09" db="EMBL/GenBank/DDBJ databases">
        <title>Depth-based differentiation of microbial function through sediment-hosted aquifers and enrichment of novel symbionts in the deep terrestrial subsurface.</title>
        <authorList>
            <person name="Probst A.J."/>
            <person name="Ladd B."/>
            <person name="Jarett J.K."/>
            <person name="Geller-Mcgrath D.E."/>
            <person name="Sieber C.M.K."/>
            <person name="Emerson J.B."/>
            <person name="Anantharaman K."/>
            <person name="Thomas B.C."/>
            <person name="Malmstrom R."/>
            <person name="Stieglmeier M."/>
            <person name="Klingl A."/>
            <person name="Woyke T."/>
            <person name="Ryan C.M."/>
            <person name="Banfield J.F."/>
        </authorList>
    </citation>
    <scope>NUCLEOTIDE SEQUENCE [LARGE SCALE GENOMIC DNA]</scope>
</reference>
<evidence type="ECO:0000256" key="1">
    <source>
        <dbReference type="SAM" id="Phobius"/>
    </source>
</evidence>
<protein>
    <submittedName>
        <fullName evidence="2">Uncharacterized protein</fullName>
    </submittedName>
</protein>
<name>A0A2H0W346_9BACT</name>
<proteinExistence type="predicted"/>
<dbReference type="AlphaFoldDB" id="A0A2H0W346"/>
<evidence type="ECO:0000313" key="3">
    <source>
        <dbReference type="Proteomes" id="UP000229056"/>
    </source>
</evidence>
<keyword evidence="1" id="KW-0472">Membrane</keyword>
<dbReference type="EMBL" id="PEZY01000012">
    <property type="protein sequence ID" value="PIS05782.1"/>
    <property type="molecule type" value="Genomic_DNA"/>
</dbReference>
<feature type="transmembrane region" description="Helical" evidence="1">
    <location>
        <begin position="9"/>
        <end position="26"/>
    </location>
</feature>
<feature type="transmembrane region" description="Helical" evidence="1">
    <location>
        <begin position="32"/>
        <end position="51"/>
    </location>
</feature>
<sequence>MFVSIAKKWGVMFFGLGLVMLVTGDFLPFINIWFDLILVLLGLVIATLGVAKNITIPDRISKLCHNLAVGTRITLRRWVFKIEESNHRWAKQQEEINNG</sequence>
<comment type="caution">
    <text evidence="2">The sequence shown here is derived from an EMBL/GenBank/DDBJ whole genome shotgun (WGS) entry which is preliminary data.</text>
</comment>
<gene>
    <name evidence="2" type="ORF">COT80_03370</name>
</gene>
<dbReference type="Proteomes" id="UP000229056">
    <property type="component" value="Unassembled WGS sequence"/>
</dbReference>
<evidence type="ECO:0000313" key="2">
    <source>
        <dbReference type="EMBL" id="PIS05782.1"/>
    </source>
</evidence>
<organism evidence="2 3">
    <name type="scientific">Candidatus Buchananbacteria bacterium CG10_big_fil_rev_8_21_14_0_10_33_19</name>
    <dbReference type="NCBI Taxonomy" id="1974525"/>
    <lineage>
        <taxon>Bacteria</taxon>
        <taxon>Candidatus Buchananiibacteriota</taxon>
    </lineage>
</organism>
<accession>A0A2H0W346</accession>
<keyword evidence="1" id="KW-0812">Transmembrane</keyword>